<feature type="domain" description="TIR" evidence="9">
    <location>
        <begin position="345"/>
        <end position="478"/>
    </location>
</feature>
<keyword evidence="11" id="KW-1185">Reference proteome</keyword>
<dbReference type="Ensembl" id="ENSSORT00005031137.1">
    <property type="protein sequence ID" value="ENSSORP00005030289.1"/>
    <property type="gene ID" value="ENSSORG00005014444.1"/>
</dbReference>
<dbReference type="InterPro" id="IPR046946">
    <property type="entry name" value="TCAM1/2"/>
</dbReference>
<sequence>MSLKEEENPKTGLKDVFGILVKTPQERLQSLTYKLRDSPEDNIIHGLCLIILHKEVQALKKFQMLKDNCLAKDLAEKWHMSGGKLEDFAVRCGHLDESHADSLVLLARIFKVLSEEGLCDPLLRDLAYKRALFTGFQKTNKCENLEYNQFKEEAMAVCGPQFAEMFSSFRDLKLNSDQDLYNSLDEGNTALTLSLSKSPSQSSECLPSPLKAGSLMPSYPTHLEISIAPTATFQEEKITQGTSADTNPSTAVTLDSGQAMPKAGGHCQSSEESQLKSNDPQNSKTVTGSAAGSSKSGGHSIQLQNPNQASVPATHPKCALPSASNVTVLEKKLESLCAEEEEEVKFYSFVILHAPEDADVADRIKERIESAISCEGATFSEDFSIPGKSTLMSIEDAISNSAYTLLLLTQNFITSGLLEMKANSALINSIYNKHKRDTVIPLLPRENSIPRDSIPLVLRTLVALEENNRFDTRIQKALSRGRIETQREVWEKEQKVKRMREKQERLKVLNRKQEQVNEESRRIQQLEQEHLELLRQQRSRFLRPTDVPPGHHREDGVAWWQQTPSIHIENAQYIMIGNNSHMNVEHGGGAERDDFIHREEEQ</sequence>
<evidence type="ECO:0000313" key="10">
    <source>
        <dbReference type="Ensembl" id="ENSSORP00005030289.1"/>
    </source>
</evidence>
<evidence type="ECO:0000256" key="5">
    <source>
        <dbReference type="ARBA" id="ARBA00022859"/>
    </source>
</evidence>
<evidence type="ECO:0000259" key="9">
    <source>
        <dbReference type="PROSITE" id="PS50104"/>
    </source>
</evidence>
<dbReference type="InterPro" id="IPR035897">
    <property type="entry name" value="Toll_tir_struct_dom_sf"/>
</dbReference>
<keyword evidence="2" id="KW-0963">Cytoplasm</keyword>
<dbReference type="Gene3D" id="1.25.40.780">
    <property type="match status" value="1"/>
</dbReference>
<dbReference type="Proteomes" id="UP000472271">
    <property type="component" value="Chromosome 17"/>
</dbReference>
<organism evidence="10 11">
    <name type="scientific">Sphaeramia orbicularis</name>
    <name type="common">orbiculate cardinalfish</name>
    <dbReference type="NCBI Taxonomy" id="375764"/>
    <lineage>
        <taxon>Eukaryota</taxon>
        <taxon>Metazoa</taxon>
        <taxon>Chordata</taxon>
        <taxon>Craniata</taxon>
        <taxon>Vertebrata</taxon>
        <taxon>Euteleostomi</taxon>
        <taxon>Actinopterygii</taxon>
        <taxon>Neopterygii</taxon>
        <taxon>Teleostei</taxon>
        <taxon>Neoteleostei</taxon>
        <taxon>Acanthomorphata</taxon>
        <taxon>Gobiaria</taxon>
        <taxon>Kurtiformes</taxon>
        <taxon>Apogonoidei</taxon>
        <taxon>Apogonidae</taxon>
        <taxon>Apogoninae</taxon>
        <taxon>Sphaeramia</taxon>
    </lineage>
</organism>
<keyword evidence="7" id="KW-0175">Coiled coil</keyword>
<evidence type="ECO:0000256" key="2">
    <source>
        <dbReference type="ARBA" id="ARBA00022490"/>
    </source>
</evidence>
<evidence type="ECO:0000256" key="1">
    <source>
        <dbReference type="ARBA" id="ARBA00004496"/>
    </source>
</evidence>
<feature type="compositionally biased region" description="Low complexity" evidence="8">
    <location>
        <begin position="288"/>
        <end position="298"/>
    </location>
</feature>
<dbReference type="PROSITE" id="PS50104">
    <property type="entry name" value="TIR"/>
    <property type="match status" value="1"/>
</dbReference>
<comment type="subcellular location">
    <subcellularLocation>
        <location evidence="1">Cytoplasm</location>
    </subcellularLocation>
</comment>
<dbReference type="GO" id="GO:0032481">
    <property type="term" value="P:positive regulation of type I interferon production"/>
    <property type="evidence" value="ECO:0007669"/>
    <property type="project" value="TreeGrafter"/>
</dbReference>
<protein>
    <submittedName>
        <fullName evidence="10">TIR domain-containing adapter molecule 1-like</fullName>
    </submittedName>
</protein>
<accession>A0A673AM08</accession>
<keyword evidence="3" id="KW-0597">Phosphoprotein</keyword>
<feature type="compositionally biased region" description="Polar residues" evidence="8">
    <location>
        <begin position="237"/>
        <end position="256"/>
    </location>
</feature>
<evidence type="ECO:0000256" key="8">
    <source>
        <dbReference type="SAM" id="MobiDB-lite"/>
    </source>
</evidence>
<dbReference type="PANTHER" id="PTHR47230:SF1">
    <property type="entry name" value="TIR DOMAIN-CONTAINING ADAPTER MOLECULE 1"/>
    <property type="match status" value="1"/>
</dbReference>
<dbReference type="InterPro" id="IPR000157">
    <property type="entry name" value="TIR_dom"/>
</dbReference>
<feature type="coiled-coil region" evidence="7">
    <location>
        <begin position="482"/>
        <end position="536"/>
    </location>
</feature>
<gene>
    <name evidence="10" type="primary">ticam1</name>
</gene>
<feature type="region of interest" description="Disordered" evidence="8">
    <location>
        <begin position="237"/>
        <end position="316"/>
    </location>
</feature>
<dbReference type="GO" id="GO:0035591">
    <property type="term" value="F:signaling adaptor activity"/>
    <property type="evidence" value="ECO:0007669"/>
    <property type="project" value="TreeGrafter"/>
</dbReference>
<name>A0A673AM08_9TELE</name>
<dbReference type="InterPro" id="IPR040886">
    <property type="entry name" value="TRIF_N"/>
</dbReference>
<feature type="compositionally biased region" description="Polar residues" evidence="8">
    <location>
        <begin position="267"/>
        <end position="287"/>
    </location>
</feature>
<reference evidence="10" key="1">
    <citation type="submission" date="2019-06" db="EMBL/GenBank/DDBJ databases">
        <authorList>
            <consortium name="Wellcome Sanger Institute Data Sharing"/>
        </authorList>
    </citation>
    <scope>NUCLEOTIDE SEQUENCE [LARGE SCALE GENOMIC DNA]</scope>
</reference>
<reference evidence="10" key="2">
    <citation type="submission" date="2025-08" db="UniProtKB">
        <authorList>
            <consortium name="Ensembl"/>
        </authorList>
    </citation>
    <scope>IDENTIFICATION</scope>
</reference>
<dbReference type="Pfam" id="PF13676">
    <property type="entry name" value="TIR_2"/>
    <property type="match status" value="1"/>
</dbReference>
<dbReference type="PANTHER" id="PTHR47230">
    <property type="entry name" value="TIR DOMAIN-CONTAINING ADAPTER MOLECULE 1"/>
    <property type="match status" value="1"/>
</dbReference>
<evidence type="ECO:0000313" key="11">
    <source>
        <dbReference type="Proteomes" id="UP000472271"/>
    </source>
</evidence>
<dbReference type="GO" id="GO:0043123">
    <property type="term" value="P:positive regulation of canonical NF-kappaB signal transduction"/>
    <property type="evidence" value="ECO:0007669"/>
    <property type="project" value="TreeGrafter"/>
</dbReference>
<reference evidence="10" key="3">
    <citation type="submission" date="2025-09" db="UniProtKB">
        <authorList>
            <consortium name="Ensembl"/>
        </authorList>
    </citation>
    <scope>IDENTIFICATION</scope>
</reference>
<evidence type="ECO:0000256" key="7">
    <source>
        <dbReference type="SAM" id="Coils"/>
    </source>
</evidence>
<dbReference type="GO" id="GO:0045087">
    <property type="term" value="P:innate immune response"/>
    <property type="evidence" value="ECO:0007669"/>
    <property type="project" value="UniProtKB-KW"/>
</dbReference>
<dbReference type="OrthoDB" id="62956at2759"/>
<keyword evidence="4" id="KW-0399">Innate immunity</keyword>
<dbReference type="InParanoid" id="A0A673AM08"/>
<evidence type="ECO:0000256" key="6">
    <source>
        <dbReference type="ARBA" id="ARBA00023198"/>
    </source>
</evidence>
<dbReference type="Pfam" id="PF17798">
    <property type="entry name" value="TRIF-NTD"/>
    <property type="match status" value="1"/>
</dbReference>
<evidence type="ECO:0000256" key="3">
    <source>
        <dbReference type="ARBA" id="ARBA00022553"/>
    </source>
</evidence>
<dbReference type="GO" id="GO:0005768">
    <property type="term" value="C:endosome"/>
    <property type="evidence" value="ECO:0007669"/>
    <property type="project" value="TreeGrafter"/>
</dbReference>
<feature type="compositionally biased region" description="Polar residues" evidence="8">
    <location>
        <begin position="299"/>
        <end position="311"/>
    </location>
</feature>
<keyword evidence="5" id="KW-0391">Immunity</keyword>
<keyword evidence="6" id="KW-0395">Inflammatory response</keyword>
<dbReference type="GO" id="GO:0006954">
    <property type="term" value="P:inflammatory response"/>
    <property type="evidence" value="ECO:0007669"/>
    <property type="project" value="UniProtKB-KW"/>
</dbReference>
<proteinExistence type="predicted"/>
<evidence type="ECO:0000256" key="4">
    <source>
        <dbReference type="ARBA" id="ARBA00022588"/>
    </source>
</evidence>
<dbReference type="AlphaFoldDB" id="A0A673AM08"/>
<dbReference type="GO" id="GO:0035666">
    <property type="term" value="P:TRIF-dependent toll-like receptor signaling pathway"/>
    <property type="evidence" value="ECO:0007669"/>
    <property type="project" value="InterPro"/>
</dbReference>
<dbReference type="Gene3D" id="3.40.50.10140">
    <property type="entry name" value="Toll/interleukin-1 receptor homology (TIR) domain"/>
    <property type="match status" value="1"/>
</dbReference>
<dbReference type="SUPFAM" id="SSF52200">
    <property type="entry name" value="Toll/Interleukin receptor TIR domain"/>
    <property type="match status" value="1"/>
</dbReference>
<dbReference type="FunCoup" id="A0A673AM08">
    <property type="interactions" value="994"/>
</dbReference>